<dbReference type="Gene3D" id="1.20.5.170">
    <property type="match status" value="1"/>
</dbReference>
<dbReference type="FunFam" id="1.20.5.170:FF:000067">
    <property type="entry name" value="BZIP transcription factor"/>
    <property type="match status" value="1"/>
</dbReference>
<sequence length="305" mass="33671">MDYQYYTAPAQNYPFLGLHATPSPSYTPHREHPNDPSNAYHAPNNSYQAYNTTFHYNPHPLVPQTQRQSPPPPQNPPSLGHSFDSDNPNRVANDYDNPEQSQPRSSSEEKESLTPAQSRRKAQNRAAQRAFRERKERHVKDLETKLNSLEAHSSTLLTDNERLKRELARLSTQNEILRATTTTTTTSSSSANPHGPPSYYSPTDFAAQARSSNPSCHRVVVNAATGERLLAAGAAWDLIQGHELFRRGLVDVGDVCERIKARAMCDGSGPAFAEGEVRRAIEESVAGGGWADLMGCGASDTPELY</sequence>
<reference evidence="7 8" key="1">
    <citation type="submission" date="2019-09" db="EMBL/GenBank/DDBJ databases">
        <title>The hologenome of the rock-dwelling lichen Lasallia pustulata.</title>
        <authorList>
            <person name="Greshake Tzovaras B."/>
            <person name="Segers F."/>
            <person name="Bicker A."/>
            <person name="Dal Grande F."/>
            <person name="Otte J."/>
            <person name="Hankeln T."/>
            <person name="Schmitt I."/>
            <person name="Ebersberger I."/>
        </authorList>
    </citation>
    <scope>NUCLEOTIDE SEQUENCE [LARGE SCALE GENOMIC DNA]</scope>
    <source>
        <strain evidence="7">A1-1</strain>
    </source>
</reference>
<comment type="similarity">
    <text evidence="4">Belongs to the bZIP family. YAP subfamily.</text>
</comment>
<dbReference type="GO" id="GO:0090575">
    <property type="term" value="C:RNA polymerase II transcription regulator complex"/>
    <property type="evidence" value="ECO:0007669"/>
    <property type="project" value="TreeGrafter"/>
</dbReference>
<dbReference type="SUPFAM" id="SSF111430">
    <property type="entry name" value="YAP1 redox domain"/>
    <property type="match status" value="1"/>
</dbReference>
<comment type="caution">
    <text evidence="7">The sequence shown here is derived from an EMBL/GenBank/DDBJ whole genome shotgun (WGS) entry which is preliminary data.</text>
</comment>
<dbReference type="PROSITE" id="PS50217">
    <property type="entry name" value="BZIP"/>
    <property type="match status" value="1"/>
</dbReference>
<evidence type="ECO:0000259" key="6">
    <source>
        <dbReference type="PROSITE" id="PS50217"/>
    </source>
</evidence>
<feature type="compositionally biased region" description="Basic and acidic residues" evidence="5">
    <location>
        <begin position="130"/>
        <end position="139"/>
    </location>
</feature>
<evidence type="ECO:0000256" key="1">
    <source>
        <dbReference type="ARBA" id="ARBA00004123"/>
    </source>
</evidence>
<dbReference type="Gene3D" id="1.10.238.100">
    <property type="entry name" value="YAP1 redox domain. Chain B"/>
    <property type="match status" value="1"/>
</dbReference>
<dbReference type="GO" id="GO:0001228">
    <property type="term" value="F:DNA-binding transcription activator activity, RNA polymerase II-specific"/>
    <property type="evidence" value="ECO:0007669"/>
    <property type="project" value="TreeGrafter"/>
</dbReference>
<feature type="region of interest" description="Disordered" evidence="5">
    <location>
        <begin position="14"/>
        <end position="139"/>
    </location>
</feature>
<feature type="compositionally biased region" description="Polar residues" evidence="5">
    <location>
        <begin position="43"/>
        <end position="55"/>
    </location>
</feature>
<dbReference type="PANTHER" id="PTHR40621">
    <property type="entry name" value="TRANSCRIPTION FACTOR KAPC-RELATED"/>
    <property type="match status" value="1"/>
</dbReference>
<dbReference type="InterPro" id="IPR023167">
    <property type="entry name" value="Yap1_redox_dom_sf"/>
</dbReference>
<dbReference type="InterPro" id="IPR046347">
    <property type="entry name" value="bZIP_sf"/>
</dbReference>
<accession>A0A5M8PGY6</accession>
<dbReference type="SUPFAM" id="SSF57959">
    <property type="entry name" value="Leucine zipper domain"/>
    <property type="match status" value="1"/>
</dbReference>
<dbReference type="PROSITE" id="PS00036">
    <property type="entry name" value="BZIP_BASIC"/>
    <property type="match status" value="1"/>
</dbReference>
<dbReference type="AlphaFoldDB" id="A0A5M8PGY6"/>
<feature type="region of interest" description="Disordered" evidence="5">
    <location>
        <begin position="176"/>
        <end position="207"/>
    </location>
</feature>
<evidence type="ECO:0000256" key="4">
    <source>
        <dbReference type="ARBA" id="ARBA00038132"/>
    </source>
</evidence>
<proteinExistence type="inferred from homology"/>
<dbReference type="GO" id="GO:0000976">
    <property type="term" value="F:transcription cis-regulatory region binding"/>
    <property type="evidence" value="ECO:0007669"/>
    <property type="project" value="InterPro"/>
</dbReference>
<dbReference type="CDD" id="cd14688">
    <property type="entry name" value="bZIP_YAP"/>
    <property type="match status" value="1"/>
</dbReference>
<dbReference type="EMBL" id="VXIT01000014">
    <property type="protein sequence ID" value="KAA6408313.1"/>
    <property type="molecule type" value="Genomic_DNA"/>
</dbReference>
<organism evidence="7 8">
    <name type="scientific">Lasallia pustulata</name>
    <dbReference type="NCBI Taxonomy" id="136370"/>
    <lineage>
        <taxon>Eukaryota</taxon>
        <taxon>Fungi</taxon>
        <taxon>Dikarya</taxon>
        <taxon>Ascomycota</taxon>
        <taxon>Pezizomycotina</taxon>
        <taxon>Lecanoromycetes</taxon>
        <taxon>OSLEUM clade</taxon>
        <taxon>Umbilicariomycetidae</taxon>
        <taxon>Umbilicariales</taxon>
        <taxon>Umbilicariaceae</taxon>
        <taxon>Lasallia</taxon>
    </lineage>
</organism>
<feature type="compositionally biased region" description="Low complexity" evidence="5">
    <location>
        <begin position="180"/>
        <end position="190"/>
    </location>
</feature>
<dbReference type="Pfam" id="PF00170">
    <property type="entry name" value="bZIP_1"/>
    <property type="match status" value="1"/>
</dbReference>
<evidence type="ECO:0000313" key="7">
    <source>
        <dbReference type="EMBL" id="KAA6408313.1"/>
    </source>
</evidence>
<dbReference type="Proteomes" id="UP000324767">
    <property type="component" value="Unassembled WGS sequence"/>
</dbReference>
<comment type="subcellular location">
    <subcellularLocation>
        <location evidence="2">Cytoplasm</location>
    </subcellularLocation>
    <subcellularLocation>
        <location evidence="1">Nucleus</location>
    </subcellularLocation>
</comment>
<dbReference type="InterPro" id="IPR004827">
    <property type="entry name" value="bZIP"/>
</dbReference>
<evidence type="ECO:0000256" key="5">
    <source>
        <dbReference type="SAM" id="MobiDB-lite"/>
    </source>
</evidence>
<dbReference type="PANTHER" id="PTHR40621:SF8">
    <property type="entry name" value="AP-1-LIKE TRANSCRIPTION FACTOR YAP3"/>
    <property type="match status" value="1"/>
</dbReference>
<evidence type="ECO:0000313" key="8">
    <source>
        <dbReference type="Proteomes" id="UP000324767"/>
    </source>
</evidence>
<evidence type="ECO:0000256" key="3">
    <source>
        <dbReference type="ARBA" id="ARBA00023242"/>
    </source>
</evidence>
<dbReference type="GO" id="GO:0034599">
    <property type="term" value="P:cellular response to oxidative stress"/>
    <property type="evidence" value="ECO:0007669"/>
    <property type="project" value="UniProtKB-ARBA"/>
</dbReference>
<keyword evidence="3" id="KW-0539">Nucleus</keyword>
<protein>
    <submittedName>
        <fullName evidence="7">BZIP transcription factor</fullName>
    </submittedName>
</protein>
<gene>
    <name evidence="7" type="ORF">FRX48_08055</name>
</gene>
<feature type="domain" description="BZIP" evidence="6">
    <location>
        <begin position="114"/>
        <end position="177"/>
    </location>
</feature>
<name>A0A5M8PGY6_9LECA</name>
<dbReference type="OrthoDB" id="4940293at2759"/>
<dbReference type="GO" id="GO:0005737">
    <property type="term" value="C:cytoplasm"/>
    <property type="evidence" value="ECO:0007669"/>
    <property type="project" value="UniProtKB-SubCell"/>
</dbReference>
<dbReference type="InterPro" id="IPR050936">
    <property type="entry name" value="AP-1-like"/>
</dbReference>
<evidence type="ECO:0000256" key="2">
    <source>
        <dbReference type="ARBA" id="ARBA00004496"/>
    </source>
</evidence>
<dbReference type="SMART" id="SM00338">
    <property type="entry name" value="BRLZ"/>
    <property type="match status" value="1"/>
</dbReference>